<organism evidence="1 2">
    <name type="scientific">Panagrolaimus sp. ES5</name>
    <dbReference type="NCBI Taxonomy" id="591445"/>
    <lineage>
        <taxon>Eukaryota</taxon>
        <taxon>Metazoa</taxon>
        <taxon>Ecdysozoa</taxon>
        <taxon>Nematoda</taxon>
        <taxon>Chromadorea</taxon>
        <taxon>Rhabditida</taxon>
        <taxon>Tylenchina</taxon>
        <taxon>Panagrolaimomorpha</taxon>
        <taxon>Panagrolaimoidea</taxon>
        <taxon>Panagrolaimidae</taxon>
        <taxon>Panagrolaimus</taxon>
    </lineage>
</organism>
<protein>
    <submittedName>
        <fullName evidence="2">Uncharacterized protein</fullName>
    </submittedName>
</protein>
<evidence type="ECO:0000313" key="2">
    <source>
        <dbReference type="WBParaSite" id="ES5_v2.g30072.t1"/>
    </source>
</evidence>
<evidence type="ECO:0000313" key="1">
    <source>
        <dbReference type="Proteomes" id="UP000887579"/>
    </source>
</evidence>
<reference evidence="2" key="1">
    <citation type="submission" date="2022-11" db="UniProtKB">
        <authorList>
            <consortium name="WormBaseParasite"/>
        </authorList>
    </citation>
    <scope>IDENTIFICATION</scope>
</reference>
<sequence length="143" mass="16133">MNFNDDKILITYIKSSPIPGSVDILTINSLNEAIIHEFCFDIPSGDVPTFFKFIPAFIKREVKAVILQLSEFQHPEFTNNIQLRIMISKEYEKHGIKYCFIDSVSFLLTQILVAANLDLKMGESLLIATAGEDIVVGYDLTKS</sequence>
<dbReference type="Proteomes" id="UP000887579">
    <property type="component" value="Unplaced"/>
</dbReference>
<dbReference type="WBParaSite" id="ES5_v2.g30072.t1">
    <property type="protein sequence ID" value="ES5_v2.g30072.t1"/>
    <property type="gene ID" value="ES5_v2.g30072"/>
</dbReference>
<proteinExistence type="predicted"/>
<name>A0AC34GK28_9BILA</name>
<accession>A0AC34GK28</accession>